<evidence type="ECO:0000313" key="9">
    <source>
        <dbReference type="Proteomes" id="UP000286934"/>
    </source>
</evidence>
<dbReference type="PANTHER" id="PTHR11706:SF33">
    <property type="entry name" value="NATURAL RESISTANCE-ASSOCIATED MACROPHAGE PROTEIN 2"/>
    <property type="match status" value="1"/>
</dbReference>
<evidence type="ECO:0000256" key="1">
    <source>
        <dbReference type="ARBA" id="ARBA00004141"/>
    </source>
</evidence>
<keyword evidence="3 7" id="KW-0812">Transmembrane</keyword>
<dbReference type="PANTHER" id="PTHR11706">
    <property type="entry name" value="SOLUTE CARRIER PROTEIN FAMILY 11 MEMBER"/>
    <property type="match status" value="1"/>
</dbReference>
<organism evidence="8 9">
    <name type="scientific">Aliidiomarina shirensis</name>
    <dbReference type="NCBI Taxonomy" id="1048642"/>
    <lineage>
        <taxon>Bacteria</taxon>
        <taxon>Pseudomonadati</taxon>
        <taxon>Pseudomonadota</taxon>
        <taxon>Gammaproteobacteria</taxon>
        <taxon>Alteromonadales</taxon>
        <taxon>Idiomarinaceae</taxon>
        <taxon>Aliidiomarina</taxon>
    </lineage>
</organism>
<keyword evidence="9" id="KW-1185">Reference proteome</keyword>
<evidence type="ECO:0000256" key="4">
    <source>
        <dbReference type="ARBA" id="ARBA00022847"/>
    </source>
</evidence>
<name>A0A432WQW4_9GAMM</name>
<dbReference type="InterPro" id="IPR001046">
    <property type="entry name" value="NRAMP_fam"/>
</dbReference>
<evidence type="ECO:0000256" key="7">
    <source>
        <dbReference type="SAM" id="Phobius"/>
    </source>
</evidence>
<evidence type="ECO:0000256" key="5">
    <source>
        <dbReference type="ARBA" id="ARBA00022989"/>
    </source>
</evidence>
<keyword evidence="4" id="KW-0769">Symport</keyword>
<feature type="transmembrane region" description="Helical" evidence="7">
    <location>
        <begin position="246"/>
        <end position="269"/>
    </location>
</feature>
<dbReference type="EMBL" id="PIPP01000004">
    <property type="protein sequence ID" value="RUO36160.1"/>
    <property type="molecule type" value="Genomic_DNA"/>
</dbReference>
<protein>
    <submittedName>
        <fullName evidence="8">Manganese transporter</fullName>
    </submittedName>
</protein>
<dbReference type="GO" id="GO:0034755">
    <property type="term" value="P:iron ion transmembrane transport"/>
    <property type="evidence" value="ECO:0007669"/>
    <property type="project" value="TreeGrafter"/>
</dbReference>
<feature type="transmembrane region" description="Helical" evidence="7">
    <location>
        <begin position="75"/>
        <end position="96"/>
    </location>
</feature>
<dbReference type="OrthoDB" id="9787548at2"/>
<feature type="transmembrane region" description="Helical" evidence="7">
    <location>
        <begin position="333"/>
        <end position="354"/>
    </location>
</feature>
<sequence>MKLKFGPATLVAAAFIGPGTVVTASLAGANYGYALLWALLFAIAATTVLQEMAARIGVVTQQGLGENLRVAVQQPLLKQLFILLVVAAVVIGNSAYQGGNLTGASLGARSLWGDITWVEFFREDIGINPWAVILGALATLILWQGHYKRIEKVLIVLVVLMSIAFLLTFALSRPDVIAILKGLFLPSIPAGALLTTIALVGTTVVPYALFLHAASARERWGREGQLSDEVNDKQIKSALLEAKADIYTSIPLGGLITLAIISTAASAYFGSSEQITGAADLAVSLQPVFGNAATYLTAFGLLAAGLSSAITAPLASAYALTGVLGWSTNMRGWRFRATWLCIILIGVVVSSLGIQPFALIVFAQVANGILLPLITYFLLLVVNQKRMGAFANTKRQNVVAALVFIIALGLGARSIWLALT</sequence>
<dbReference type="AlphaFoldDB" id="A0A432WQW4"/>
<feature type="transmembrane region" description="Helical" evidence="7">
    <location>
        <begin position="33"/>
        <end position="54"/>
    </location>
</feature>
<dbReference type="GO" id="GO:0005886">
    <property type="term" value="C:plasma membrane"/>
    <property type="evidence" value="ECO:0007669"/>
    <property type="project" value="TreeGrafter"/>
</dbReference>
<feature type="transmembrane region" description="Helical" evidence="7">
    <location>
        <begin position="295"/>
        <end position="321"/>
    </location>
</feature>
<feature type="transmembrane region" description="Helical" evidence="7">
    <location>
        <begin position="398"/>
        <end position="419"/>
    </location>
</feature>
<dbReference type="GO" id="GO:0015293">
    <property type="term" value="F:symporter activity"/>
    <property type="evidence" value="ECO:0007669"/>
    <property type="project" value="UniProtKB-KW"/>
</dbReference>
<dbReference type="RefSeq" id="WP_126808192.1">
    <property type="nucleotide sequence ID" value="NZ_PIPP01000004.1"/>
</dbReference>
<dbReference type="GO" id="GO:0005384">
    <property type="term" value="F:manganese ion transmembrane transporter activity"/>
    <property type="evidence" value="ECO:0007669"/>
    <property type="project" value="TreeGrafter"/>
</dbReference>
<evidence type="ECO:0000256" key="6">
    <source>
        <dbReference type="ARBA" id="ARBA00023136"/>
    </source>
</evidence>
<dbReference type="NCBIfam" id="NF037982">
    <property type="entry name" value="Nramp_1"/>
    <property type="match status" value="1"/>
</dbReference>
<reference evidence="9" key="1">
    <citation type="journal article" date="2018" name="Front. Microbiol.">
        <title>Genome-Based Analysis Reveals the Taxonomy and Diversity of the Family Idiomarinaceae.</title>
        <authorList>
            <person name="Liu Y."/>
            <person name="Lai Q."/>
            <person name="Shao Z."/>
        </authorList>
    </citation>
    <scope>NUCLEOTIDE SEQUENCE [LARGE SCALE GENOMIC DNA]</scope>
    <source>
        <strain evidence="9">AIS</strain>
    </source>
</reference>
<keyword evidence="6 7" id="KW-0472">Membrane</keyword>
<dbReference type="GO" id="GO:0015086">
    <property type="term" value="F:cadmium ion transmembrane transporter activity"/>
    <property type="evidence" value="ECO:0007669"/>
    <property type="project" value="TreeGrafter"/>
</dbReference>
<evidence type="ECO:0000256" key="3">
    <source>
        <dbReference type="ARBA" id="ARBA00022692"/>
    </source>
</evidence>
<dbReference type="PRINTS" id="PR00447">
    <property type="entry name" value="NATRESASSCMP"/>
</dbReference>
<feature type="transmembrane region" description="Helical" evidence="7">
    <location>
        <begin position="183"/>
        <end position="210"/>
    </location>
</feature>
<evidence type="ECO:0000313" key="8">
    <source>
        <dbReference type="EMBL" id="RUO36160.1"/>
    </source>
</evidence>
<dbReference type="Proteomes" id="UP000286934">
    <property type="component" value="Unassembled WGS sequence"/>
</dbReference>
<evidence type="ECO:0000256" key="2">
    <source>
        <dbReference type="ARBA" id="ARBA00022448"/>
    </source>
</evidence>
<feature type="transmembrane region" description="Helical" evidence="7">
    <location>
        <begin position="360"/>
        <end position="382"/>
    </location>
</feature>
<accession>A0A432WQW4</accession>
<proteinExistence type="predicted"/>
<comment type="caution">
    <text evidence="8">The sequence shown here is derived from an EMBL/GenBank/DDBJ whole genome shotgun (WGS) entry which is preliminary data.</text>
</comment>
<gene>
    <name evidence="8" type="ORF">CWE13_09835</name>
</gene>
<dbReference type="Pfam" id="PF01566">
    <property type="entry name" value="Nramp"/>
    <property type="match status" value="1"/>
</dbReference>
<keyword evidence="2" id="KW-0813">Transport</keyword>
<keyword evidence="5 7" id="KW-1133">Transmembrane helix</keyword>
<feature type="transmembrane region" description="Helical" evidence="7">
    <location>
        <begin position="153"/>
        <end position="171"/>
    </location>
</feature>
<feature type="transmembrane region" description="Helical" evidence="7">
    <location>
        <begin position="127"/>
        <end position="146"/>
    </location>
</feature>
<comment type="subcellular location">
    <subcellularLocation>
        <location evidence="1">Membrane</location>
        <topology evidence="1">Multi-pass membrane protein</topology>
    </subcellularLocation>
</comment>